<evidence type="ECO:0000256" key="1">
    <source>
        <dbReference type="SAM" id="MobiDB-lite"/>
    </source>
</evidence>
<dbReference type="EMBL" id="JACEEZ010021514">
    <property type="protein sequence ID" value="KAG0713406.1"/>
    <property type="molecule type" value="Genomic_DNA"/>
</dbReference>
<evidence type="ECO:0000313" key="3">
    <source>
        <dbReference type="Proteomes" id="UP000770661"/>
    </source>
</evidence>
<proteinExistence type="predicted"/>
<protein>
    <submittedName>
        <fullName evidence="2">Uncharacterized protein</fullName>
    </submittedName>
</protein>
<feature type="region of interest" description="Disordered" evidence="1">
    <location>
        <begin position="214"/>
        <end position="354"/>
    </location>
</feature>
<accession>A0A8J4XRJ9</accession>
<evidence type="ECO:0000313" key="2">
    <source>
        <dbReference type="EMBL" id="KAG0713406.1"/>
    </source>
</evidence>
<dbReference type="Proteomes" id="UP000770661">
    <property type="component" value="Unassembled WGS sequence"/>
</dbReference>
<sequence>MVEEIQLFLLLPSPPQAPHSGSTARVLKRSRKRPSIPAEAPSSSVFTFNSVNLAQVVYGKYSIPFPPGVSQPLISMIPPKWDDYASPGLSVMCSAGAGPRHSIFPGAWGAPSASSFIYAFLGKLPLPGGRQTDAREAPHPLGTSNHRLVTSRVVAAPRAPHRAPANDLALPKVWSGTRTKSLAKAPPAVLRDAILGFLSGASSRWAFFDEDLSGKKAGHNRGPHLNEGSGTSPRGRQDPRGFVTKSSPNGFSSPWGSTTASPETDPGEGTTTLATSRSPQNPKGIRVRKTLPSWRRPRGKIPFDPHQGRGPDPYILQVGRRTRGKIPPAPRAPSPRPHDFRKSKNKCHLVGHVT</sequence>
<feature type="region of interest" description="Disordered" evidence="1">
    <location>
        <begin position="16"/>
        <end position="41"/>
    </location>
</feature>
<reference evidence="2" key="1">
    <citation type="submission" date="2020-07" db="EMBL/GenBank/DDBJ databases">
        <title>The High-quality genome of the commercially important snow crab, Chionoecetes opilio.</title>
        <authorList>
            <person name="Jeong J.-H."/>
            <person name="Ryu S."/>
        </authorList>
    </citation>
    <scope>NUCLEOTIDE SEQUENCE</scope>
    <source>
        <strain evidence="2">MADBK_172401_WGS</strain>
        <tissue evidence="2">Digestive gland</tissue>
    </source>
</reference>
<feature type="compositionally biased region" description="Polar residues" evidence="1">
    <location>
        <begin position="244"/>
        <end position="262"/>
    </location>
</feature>
<feature type="compositionally biased region" description="Basic residues" evidence="1">
    <location>
        <begin position="343"/>
        <end position="354"/>
    </location>
</feature>
<feature type="compositionally biased region" description="Polar residues" evidence="1">
    <location>
        <begin position="269"/>
        <end position="281"/>
    </location>
</feature>
<gene>
    <name evidence="2" type="ORF">GWK47_016301</name>
</gene>
<feature type="compositionally biased region" description="Basic residues" evidence="1">
    <location>
        <begin position="285"/>
        <end position="299"/>
    </location>
</feature>
<dbReference type="AlphaFoldDB" id="A0A8J4XRJ9"/>
<keyword evidence="3" id="KW-1185">Reference proteome</keyword>
<organism evidence="2 3">
    <name type="scientific">Chionoecetes opilio</name>
    <name type="common">Atlantic snow crab</name>
    <name type="synonym">Cancer opilio</name>
    <dbReference type="NCBI Taxonomy" id="41210"/>
    <lineage>
        <taxon>Eukaryota</taxon>
        <taxon>Metazoa</taxon>
        <taxon>Ecdysozoa</taxon>
        <taxon>Arthropoda</taxon>
        <taxon>Crustacea</taxon>
        <taxon>Multicrustacea</taxon>
        <taxon>Malacostraca</taxon>
        <taxon>Eumalacostraca</taxon>
        <taxon>Eucarida</taxon>
        <taxon>Decapoda</taxon>
        <taxon>Pleocyemata</taxon>
        <taxon>Brachyura</taxon>
        <taxon>Eubrachyura</taxon>
        <taxon>Majoidea</taxon>
        <taxon>Majidae</taxon>
        <taxon>Chionoecetes</taxon>
    </lineage>
</organism>
<name>A0A8J4XRJ9_CHIOP</name>
<comment type="caution">
    <text evidence="2">The sequence shown here is derived from an EMBL/GenBank/DDBJ whole genome shotgun (WGS) entry which is preliminary data.</text>
</comment>